<reference evidence="2 3" key="1">
    <citation type="submission" date="2019-02" db="EMBL/GenBank/DDBJ databases">
        <title>Opniocepnalus argus genome.</title>
        <authorList>
            <person name="Zhou C."/>
            <person name="Xiao S."/>
        </authorList>
    </citation>
    <scope>NUCLEOTIDE SEQUENCE [LARGE SCALE GENOMIC DNA]</scope>
    <source>
        <strain evidence="2">OARG1902GOOAL</strain>
        <tissue evidence="2">Muscle</tissue>
    </source>
</reference>
<protein>
    <submittedName>
        <fullName evidence="2">Uncharacterized protein</fullName>
    </submittedName>
</protein>
<feature type="compositionally biased region" description="Polar residues" evidence="1">
    <location>
        <begin position="87"/>
        <end position="96"/>
    </location>
</feature>
<dbReference type="EMBL" id="CM015726">
    <property type="protein sequence ID" value="KAF3700526.1"/>
    <property type="molecule type" value="Genomic_DNA"/>
</dbReference>
<organism evidence="2 3">
    <name type="scientific">Channa argus</name>
    <name type="common">Northern snakehead</name>
    <name type="synonym">Ophicephalus argus</name>
    <dbReference type="NCBI Taxonomy" id="215402"/>
    <lineage>
        <taxon>Eukaryota</taxon>
        <taxon>Metazoa</taxon>
        <taxon>Chordata</taxon>
        <taxon>Craniata</taxon>
        <taxon>Vertebrata</taxon>
        <taxon>Euteleostomi</taxon>
        <taxon>Actinopterygii</taxon>
        <taxon>Neopterygii</taxon>
        <taxon>Teleostei</taxon>
        <taxon>Neoteleostei</taxon>
        <taxon>Acanthomorphata</taxon>
        <taxon>Anabantaria</taxon>
        <taxon>Anabantiformes</taxon>
        <taxon>Channoidei</taxon>
        <taxon>Channidae</taxon>
        <taxon>Channa</taxon>
    </lineage>
</organism>
<accession>A0A6G1QEH5</accession>
<evidence type="ECO:0000256" key="1">
    <source>
        <dbReference type="SAM" id="MobiDB-lite"/>
    </source>
</evidence>
<reference evidence="3" key="2">
    <citation type="submission" date="2019-02" db="EMBL/GenBank/DDBJ databases">
        <title>Opniocepnalus argus Var Kimnra genome.</title>
        <authorList>
            <person name="Zhou C."/>
            <person name="Xiao S."/>
        </authorList>
    </citation>
    <scope>NUCLEOTIDE SEQUENCE [LARGE SCALE GENOMIC DNA]</scope>
</reference>
<name>A0A6G1QEH5_CHAAH</name>
<feature type="region of interest" description="Disordered" evidence="1">
    <location>
        <begin position="69"/>
        <end position="114"/>
    </location>
</feature>
<gene>
    <name evidence="2" type="ORF">EXN66_Car016213</name>
</gene>
<evidence type="ECO:0000313" key="3">
    <source>
        <dbReference type="Proteomes" id="UP000503349"/>
    </source>
</evidence>
<feature type="compositionally biased region" description="Basic and acidic residues" evidence="1">
    <location>
        <begin position="46"/>
        <end position="55"/>
    </location>
</feature>
<sequence>MAHSSRPGSSPGLHSVQNRGLARDSLIYPPRREGRGSTASQGSLTRSEELSESLKTRTTGIGCELKLWEDDGLNGRSGPRWRPLLQEPNSSETGASGSEDESLSPSLKPLQKDCGRENVQRVIHGDFYFTGQL</sequence>
<feature type="region of interest" description="Disordered" evidence="1">
    <location>
        <begin position="1"/>
        <end position="56"/>
    </location>
</feature>
<proteinExistence type="predicted"/>
<evidence type="ECO:0000313" key="2">
    <source>
        <dbReference type="EMBL" id="KAF3700526.1"/>
    </source>
</evidence>
<dbReference type="Proteomes" id="UP000503349">
    <property type="component" value="Chromosome 15"/>
</dbReference>
<keyword evidence="3" id="KW-1185">Reference proteome</keyword>
<dbReference type="AlphaFoldDB" id="A0A6G1QEH5"/>